<sequence>MKLPIPCTIVTGALGTGKTTCIQDLIRNKPHTERWAIIVNEFGAVGIDGAVLGASADQKQDVSVRELAGGCMCCTLSGPFGASIAQVIRQAKPDRLLIEPSGLGHPAGLLDVLLGAHLRSAVQVNAVVCLVNIGSHRALEENTSFFDQVNIADVIVGNKTDLVSPEAITDFHAWGGELWPPKAQVHSTTGGKLPGGSHLLNLRRDPVFQPLFAAAHSARRKQQHQALVQGQSAGFSSSPDQQKVLRSNTMDEDSNVPALQPQEPLLLVAEASPEHVAAGWIFHPDDVFDLQGLLQLLNAIASSKHVQRIKGVFRVQSAGATKSKWVVLKQHQGAEGDTSLVFDAICYRKESRVELIALRPVQGNGCATSVDIADLELACRAGNWAAIERCLKEQLVHRKVTIAH</sequence>
<gene>
    <name evidence="3" type="ORF">DTER00134_LOCUS1736</name>
</gene>
<evidence type="ECO:0000313" key="3">
    <source>
        <dbReference type="EMBL" id="CAE0486697.1"/>
    </source>
</evidence>
<dbReference type="PANTHER" id="PTHR13748:SF46">
    <property type="entry name" value="ZINC CHAPERONE YEIR"/>
    <property type="match status" value="1"/>
</dbReference>
<accession>A0A7S3QLN3</accession>
<name>A0A7S3QLN3_DUNTE</name>
<dbReference type="PANTHER" id="PTHR13748">
    <property type="entry name" value="COBW-RELATED"/>
    <property type="match status" value="1"/>
</dbReference>
<reference evidence="3" key="1">
    <citation type="submission" date="2021-01" db="EMBL/GenBank/DDBJ databases">
        <authorList>
            <person name="Corre E."/>
            <person name="Pelletier E."/>
            <person name="Niang G."/>
            <person name="Scheremetjew M."/>
            <person name="Finn R."/>
            <person name="Kale V."/>
            <person name="Holt S."/>
            <person name="Cochrane G."/>
            <person name="Meng A."/>
            <person name="Brown T."/>
            <person name="Cohen L."/>
        </authorList>
    </citation>
    <scope>NUCLEOTIDE SEQUENCE</scope>
    <source>
        <strain evidence="3">CCMP1320</strain>
    </source>
</reference>
<dbReference type="InterPro" id="IPR003495">
    <property type="entry name" value="CobW/HypB/UreG_nucleotide-bd"/>
</dbReference>
<dbReference type="InterPro" id="IPR051316">
    <property type="entry name" value="Zinc-reg_GTPase_activator"/>
</dbReference>
<evidence type="ECO:0000259" key="2">
    <source>
        <dbReference type="Pfam" id="PF02492"/>
    </source>
</evidence>
<feature type="domain" description="CobW/HypB/UreG nucleotide-binding" evidence="2">
    <location>
        <begin position="6"/>
        <end position="169"/>
    </location>
</feature>
<dbReference type="GO" id="GO:0005737">
    <property type="term" value="C:cytoplasm"/>
    <property type="evidence" value="ECO:0007669"/>
    <property type="project" value="TreeGrafter"/>
</dbReference>
<dbReference type="AlphaFoldDB" id="A0A7S3QLN3"/>
<proteinExistence type="predicted"/>
<dbReference type="Gene3D" id="3.40.50.300">
    <property type="entry name" value="P-loop containing nucleotide triphosphate hydrolases"/>
    <property type="match status" value="1"/>
</dbReference>
<organism evidence="3">
    <name type="scientific">Dunaliella tertiolecta</name>
    <name type="common">Green alga</name>
    <dbReference type="NCBI Taxonomy" id="3047"/>
    <lineage>
        <taxon>Eukaryota</taxon>
        <taxon>Viridiplantae</taxon>
        <taxon>Chlorophyta</taxon>
        <taxon>core chlorophytes</taxon>
        <taxon>Chlorophyceae</taxon>
        <taxon>CS clade</taxon>
        <taxon>Chlamydomonadales</taxon>
        <taxon>Dunaliellaceae</taxon>
        <taxon>Dunaliella</taxon>
    </lineage>
</organism>
<feature type="region of interest" description="Disordered" evidence="1">
    <location>
        <begin position="223"/>
        <end position="242"/>
    </location>
</feature>
<dbReference type="SUPFAM" id="SSF52540">
    <property type="entry name" value="P-loop containing nucleoside triphosphate hydrolases"/>
    <property type="match status" value="1"/>
</dbReference>
<dbReference type="InterPro" id="IPR027417">
    <property type="entry name" value="P-loop_NTPase"/>
</dbReference>
<protein>
    <recommendedName>
        <fullName evidence="2">CobW/HypB/UreG nucleotide-binding domain-containing protein</fullName>
    </recommendedName>
</protein>
<evidence type="ECO:0000256" key="1">
    <source>
        <dbReference type="SAM" id="MobiDB-lite"/>
    </source>
</evidence>
<dbReference type="CDD" id="cd03112">
    <property type="entry name" value="CobW-like"/>
    <property type="match status" value="1"/>
</dbReference>
<dbReference type="EMBL" id="HBIP01003785">
    <property type="protein sequence ID" value="CAE0486697.1"/>
    <property type="molecule type" value="Transcribed_RNA"/>
</dbReference>
<feature type="compositionally biased region" description="Polar residues" evidence="1">
    <location>
        <begin position="224"/>
        <end position="242"/>
    </location>
</feature>
<dbReference type="Pfam" id="PF02492">
    <property type="entry name" value="cobW"/>
    <property type="match status" value="1"/>
</dbReference>